<dbReference type="EMBL" id="JAMSHT010000001">
    <property type="protein sequence ID" value="MCM8558387.1"/>
    <property type="molecule type" value="Genomic_DNA"/>
</dbReference>
<dbReference type="InterPro" id="IPR010319">
    <property type="entry name" value="Transglutaminase-like_Cys_pept"/>
</dbReference>
<keyword evidence="1" id="KW-0732">Signal</keyword>
<reference evidence="2" key="1">
    <citation type="submission" date="2022-06" db="EMBL/GenBank/DDBJ databases">
        <title>Sphingomicrobium sedimins sp. nov., a marine bacterium isolated from tidal flat.</title>
        <authorList>
            <person name="Kim C.-H."/>
            <person name="Yoo Y."/>
            <person name="Kim J.-J."/>
        </authorList>
    </citation>
    <scope>NUCLEOTIDE SEQUENCE</scope>
    <source>
        <strain evidence="2">GRR-S6-50</strain>
    </source>
</reference>
<dbReference type="PANTHER" id="PTHR39327:SF1">
    <property type="entry name" value="BLR5470 PROTEIN"/>
    <property type="match status" value="1"/>
</dbReference>
<proteinExistence type="predicted"/>
<dbReference type="RefSeq" id="WP_252115247.1">
    <property type="nucleotide sequence ID" value="NZ_JAMSHT010000001.1"/>
</dbReference>
<dbReference type="PANTHER" id="PTHR39327">
    <property type="match status" value="1"/>
</dbReference>
<sequence length="291" mass="31444">MERNSHRFAIAAAGLALLGFAAPASATDYDSPPPTLAISAAPVVSSAKSEALLGRPSALEAVTQGQRLGTFAHANAGAIPIPSSYPDRSRRAMFAPKLRTAHATRPDVFGSVALGVTRTPFDARWAGVFADNRLGSARRVATDLADADRMEAIKTINAYVNARVAFTEDRDQYRVADRWSRAADTLARGAGDCEDYAIAKMQMLRAAGFAEEDLYLVVLKDLVRRADHAVLVVRHEGRFLVLDNGTDKILDSDAVRDYRPILTYSAGQSWTHGYSRPQAPAFSTPIRVASL</sequence>
<evidence type="ECO:0000313" key="3">
    <source>
        <dbReference type="Proteomes" id="UP001155128"/>
    </source>
</evidence>
<dbReference type="Gene3D" id="3.10.620.30">
    <property type="match status" value="1"/>
</dbReference>
<evidence type="ECO:0000256" key="1">
    <source>
        <dbReference type="SAM" id="SignalP"/>
    </source>
</evidence>
<feature type="chain" id="PRO_5040878638" evidence="1">
    <location>
        <begin position="27"/>
        <end position="291"/>
    </location>
</feature>
<dbReference type="InterPro" id="IPR038765">
    <property type="entry name" value="Papain-like_cys_pep_sf"/>
</dbReference>
<protein>
    <submittedName>
        <fullName evidence="2">Transglutaminase-like cysteine peptidase</fullName>
    </submittedName>
</protein>
<gene>
    <name evidence="2" type="ORF">NDO55_11215</name>
</gene>
<keyword evidence="3" id="KW-1185">Reference proteome</keyword>
<dbReference type="Proteomes" id="UP001155128">
    <property type="component" value="Unassembled WGS sequence"/>
</dbReference>
<organism evidence="2 3">
    <name type="scientific">Sphingomicrobium sediminis</name>
    <dbReference type="NCBI Taxonomy" id="2950949"/>
    <lineage>
        <taxon>Bacteria</taxon>
        <taxon>Pseudomonadati</taxon>
        <taxon>Pseudomonadota</taxon>
        <taxon>Alphaproteobacteria</taxon>
        <taxon>Sphingomonadales</taxon>
        <taxon>Sphingomonadaceae</taxon>
        <taxon>Sphingomicrobium</taxon>
    </lineage>
</organism>
<dbReference type="SUPFAM" id="SSF54001">
    <property type="entry name" value="Cysteine proteinases"/>
    <property type="match status" value="1"/>
</dbReference>
<dbReference type="AlphaFoldDB" id="A0A9X2J5M4"/>
<evidence type="ECO:0000313" key="2">
    <source>
        <dbReference type="EMBL" id="MCM8558387.1"/>
    </source>
</evidence>
<accession>A0A9X2J5M4</accession>
<name>A0A9X2J5M4_9SPHN</name>
<feature type="signal peptide" evidence="1">
    <location>
        <begin position="1"/>
        <end position="26"/>
    </location>
</feature>
<comment type="caution">
    <text evidence="2">The sequence shown here is derived from an EMBL/GenBank/DDBJ whole genome shotgun (WGS) entry which is preliminary data.</text>
</comment>
<dbReference type="Pfam" id="PF06035">
    <property type="entry name" value="Peptidase_C93"/>
    <property type="match status" value="1"/>
</dbReference>